<evidence type="ECO:0000256" key="4">
    <source>
        <dbReference type="ARBA" id="ARBA00023242"/>
    </source>
</evidence>
<keyword evidence="3" id="KW-0698">rRNA processing</keyword>
<dbReference type="PANTHER" id="PTHR13026:SF0">
    <property type="entry name" value="RIBOSOMAL RNA PROCESSING 1B"/>
    <property type="match status" value="1"/>
</dbReference>
<reference evidence="6" key="2">
    <citation type="submission" date="2021-03" db="UniProtKB">
        <authorList>
            <consortium name="EnsemblPlants"/>
        </authorList>
    </citation>
    <scope>IDENTIFICATION</scope>
</reference>
<sequence>MEDGREEVGLSSIKKLASCDKGTRDKALTFLLDTWLPTHTLISEDLMKKLWKGLFYCVWHADKVPVQSQLADSLSTLIPKLDLSLSLQYFSVFLLTMRREWSGIDVYRLDKFYLLLRRFLHNFFVLLKRNSWDLELSQRLMGVLEERTFLDDDNIQGNGVNYHIASIFLEELRPFLPIRLEVLELLYKPFLSVMAKKPDKVLLAKIKSNMFDELLKMGKNFLELKKSGEDVDSGSDSMLLGSIALTMEFSAKFYELGSSADCCQGNRKVLFCLHEEFSKLEKDLASSGIDVSIPDVIEHNEDEVPDLIPITSEGMEVSASEPIEVAEDCRVSLRKCGKANDVGGGDKLPKKKKKKNKKNKNSQSTDSDPEKSSTVNGNKDEAEANGDEIMSDNLCEGDLVPLNESVISNLQQQFEKIAAEAGLEDDVPISCVVPKRSKTSKKRKRARVVDEKQSQNSLQTGEESANGAISAKSGEKNAKKVKFSMKNNLIWKPHNPLPPQSLRLPPSATPRGSALKKGVPPGPIREIPSSAAKKVKLRAVSVKKARKGIKRLKKKKSLSA</sequence>
<dbReference type="GO" id="GO:0005634">
    <property type="term" value="C:nucleus"/>
    <property type="evidence" value="ECO:0007669"/>
    <property type="project" value="UniProtKB-SubCell"/>
</dbReference>
<evidence type="ECO:0000313" key="7">
    <source>
        <dbReference type="Proteomes" id="UP000596661"/>
    </source>
</evidence>
<feature type="region of interest" description="Disordered" evidence="5">
    <location>
        <begin position="342"/>
        <end position="388"/>
    </location>
</feature>
<dbReference type="Gramene" id="evm.model.04.638.1.5bd9b137">
    <property type="protein sequence ID" value="cds.evm.model.04.638.1.5bd9b137"/>
    <property type="gene ID" value="evm.TU.04.638"/>
</dbReference>
<comment type="similarity">
    <text evidence="2">Belongs to the RRP1 family.</text>
</comment>
<keyword evidence="7" id="KW-1185">Reference proteome</keyword>
<protein>
    <recommendedName>
        <fullName evidence="8">Ribosomal RNA processing protein 1 homolog</fullName>
    </recommendedName>
</protein>
<keyword evidence="4" id="KW-0539">Nucleus</keyword>
<evidence type="ECO:0000256" key="1">
    <source>
        <dbReference type="ARBA" id="ARBA00004123"/>
    </source>
</evidence>
<feature type="region of interest" description="Disordered" evidence="5">
    <location>
        <begin position="436"/>
        <end position="478"/>
    </location>
</feature>
<organism evidence="6 7">
    <name type="scientific">Cannabis sativa</name>
    <name type="common">Hemp</name>
    <name type="synonym">Marijuana</name>
    <dbReference type="NCBI Taxonomy" id="3483"/>
    <lineage>
        <taxon>Eukaryota</taxon>
        <taxon>Viridiplantae</taxon>
        <taxon>Streptophyta</taxon>
        <taxon>Embryophyta</taxon>
        <taxon>Tracheophyta</taxon>
        <taxon>Spermatophyta</taxon>
        <taxon>Magnoliopsida</taxon>
        <taxon>eudicotyledons</taxon>
        <taxon>Gunneridae</taxon>
        <taxon>Pentapetalae</taxon>
        <taxon>rosids</taxon>
        <taxon>fabids</taxon>
        <taxon>Rosales</taxon>
        <taxon>Cannabaceae</taxon>
        <taxon>Cannabis</taxon>
    </lineage>
</organism>
<feature type="compositionally biased region" description="Basic residues" evidence="5">
    <location>
        <begin position="436"/>
        <end position="446"/>
    </location>
</feature>
<dbReference type="AlphaFoldDB" id="A0A803PI76"/>
<dbReference type="EMBL" id="UZAU01000366">
    <property type="status" value="NOT_ANNOTATED_CDS"/>
    <property type="molecule type" value="Genomic_DNA"/>
</dbReference>
<dbReference type="PANTHER" id="PTHR13026">
    <property type="entry name" value="NNP-1 PROTEIN NOVEL NUCLEAR PROTEIN 1 NOP52"/>
    <property type="match status" value="1"/>
</dbReference>
<evidence type="ECO:0008006" key="8">
    <source>
        <dbReference type="Google" id="ProtNLM"/>
    </source>
</evidence>
<dbReference type="GO" id="GO:0006364">
    <property type="term" value="P:rRNA processing"/>
    <property type="evidence" value="ECO:0007669"/>
    <property type="project" value="UniProtKB-KW"/>
</dbReference>
<evidence type="ECO:0000256" key="3">
    <source>
        <dbReference type="ARBA" id="ARBA00022552"/>
    </source>
</evidence>
<feature type="region of interest" description="Disordered" evidence="5">
    <location>
        <begin position="490"/>
        <end position="531"/>
    </location>
</feature>
<evidence type="ECO:0000256" key="5">
    <source>
        <dbReference type="SAM" id="MobiDB-lite"/>
    </source>
</evidence>
<proteinExistence type="inferred from homology"/>
<feature type="compositionally biased region" description="Basic residues" evidence="5">
    <location>
        <begin position="349"/>
        <end position="360"/>
    </location>
</feature>
<dbReference type="InterPro" id="IPR010301">
    <property type="entry name" value="RRP1"/>
</dbReference>
<reference evidence="6" key="1">
    <citation type="submission" date="2018-11" db="EMBL/GenBank/DDBJ databases">
        <authorList>
            <person name="Grassa J C."/>
        </authorList>
    </citation>
    <scope>NUCLEOTIDE SEQUENCE [LARGE SCALE GENOMIC DNA]</scope>
</reference>
<dbReference type="OMA" id="REWVHID"/>
<accession>A0A803PI76</accession>
<dbReference type="Proteomes" id="UP000596661">
    <property type="component" value="Chromosome 4"/>
</dbReference>
<dbReference type="Pfam" id="PF05997">
    <property type="entry name" value="Nop52"/>
    <property type="match status" value="1"/>
</dbReference>
<dbReference type="OrthoDB" id="2019504at2759"/>
<evidence type="ECO:0000256" key="2">
    <source>
        <dbReference type="ARBA" id="ARBA00006374"/>
    </source>
</evidence>
<name>A0A803PI76_CANSA</name>
<feature type="compositionally biased region" description="Polar residues" evidence="5">
    <location>
        <begin position="454"/>
        <end position="463"/>
    </location>
</feature>
<gene>
    <name evidence="6" type="primary">LOC115712561</name>
</gene>
<feature type="compositionally biased region" description="Polar residues" evidence="5">
    <location>
        <begin position="362"/>
        <end position="377"/>
    </location>
</feature>
<dbReference type="GO" id="GO:0030688">
    <property type="term" value="C:preribosome, small subunit precursor"/>
    <property type="evidence" value="ECO:0007669"/>
    <property type="project" value="InterPro"/>
</dbReference>
<dbReference type="EnsemblPlants" id="evm.model.04.638.1.5bd9b137">
    <property type="protein sequence ID" value="cds.evm.model.04.638.1.5bd9b137"/>
    <property type="gene ID" value="evm.TU.04.638"/>
</dbReference>
<comment type="subcellular location">
    <subcellularLocation>
        <location evidence="1">Nucleus</location>
    </subcellularLocation>
</comment>
<evidence type="ECO:0000313" key="6">
    <source>
        <dbReference type="EnsemblPlants" id="cds.evm.model.04.638.1.5bd9b137"/>
    </source>
</evidence>